<evidence type="ECO:0000256" key="1">
    <source>
        <dbReference type="ARBA" id="ARBA00022723"/>
    </source>
</evidence>
<keyword evidence="2" id="KW-0862">Zinc</keyword>
<name>A0A0D2BF89_9EURO</name>
<dbReference type="STRING" id="91928.A0A0D2BF89"/>
<keyword evidence="3" id="KW-0805">Transcription regulation</keyword>
<dbReference type="HOGENOM" id="CLU_044368_0_0_1"/>
<evidence type="ECO:0000256" key="5">
    <source>
        <dbReference type="ARBA" id="ARBA00023242"/>
    </source>
</evidence>
<gene>
    <name evidence="6" type="ORF">PV08_04848</name>
</gene>
<dbReference type="VEuPathDB" id="FungiDB:PV08_04848"/>
<evidence type="ECO:0008006" key="8">
    <source>
        <dbReference type="Google" id="ProtNLM"/>
    </source>
</evidence>
<keyword evidence="4" id="KW-0804">Transcription</keyword>
<evidence type="ECO:0000313" key="7">
    <source>
        <dbReference type="Proteomes" id="UP000053328"/>
    </source>
</evidence>
<evidence type="ECO:0000256" key="3">
    <source>
        <dbReference type="ARBA" id="ARBA00023015"/>
    </source>
</evidence>
<evidence type="ECO:0000256" key="4">
    <source>
        <dbReference type="ARBA" id="ARBA00023163"/>
    </source>
</evidence>
<dbReference type="PANTHER" id="PTHR47660:SF3">
    <property type="entry name" value="FINGER DOMAIN PROTEIN, PUTATIVE (AFU_ORTHOLOGUE AFUA_4G03310)-RELATED"/>
    <property type="match status" value="1"/>
</dbReference>
<protein>
    <recommendedName>
        <fullName evidence="8">Transcription factor domain-containing protein</fullName>
    </recommendedName>
</protein>
<dbReference type="GO" id="GO:0046872">
    <property type="term" value="F:metal ion binding"/>
    <property type="evidence" value="ECO:0007669"/>
    <property type="project" value="UniProtKB-KW"/>
</dbReference>
<dbReference type="AlphaFoldDB" id="A0A0D2BF89"/>
<keyword evidence="5" id="KW-0539">Nucleus</keyword>
<keyword evidence="7" id="KW-1185">Reference proteome</keyword>
<sequence>MAKHVMRYTIRVFMTYPRMFAHGQPPPFIHHTQLMGEVPQTLSQCMVIFSGSDRPELASLLGTSVKYELYALMAQYETYNNEVELLAAFQAYILYSIFLLFSGDGRTRNPGQDENVMVGLQDMSMALMKSGLLLNAETQSIMPSWEAWIAVEAKRRAIQASHTLMWAWSLQQKYPPFGCREVGFMPTPSPKVLWQARDDEEWRGHYNKWLDYWRNGGAHRVEELMLIKPDIELDERTQRWLEEADEFGLVLMAQGMSVW</sequence>
<evidence type="ECO:0000313" key="6">
    <source>
        <dbReference type="EMBL" id="KIW17653.1"/>
    </source>
</evidence>
<proteinExistence type="predicted"/>
<dbReference type="OrthoDB" id="2441642at2759"/>
<accession>A0A0D2BF89</accession>
<dbReference type="PANTHER" id="PTHR47660">
    <property type="entry name" value="TRANSCRIPTION FACTOR WITH C2H2 AND ZN(2)-CYS(6) DNA BINDING DOMAIN (EUROFUNG)-RELATED-RELATED"/>
    <property type="match status" value="1"/>
</dbReference>
<dbReference type="Proteomes" id="UP000053328">
    <property type="component" value="Unassembled WGS sequence"/>
</dbReference>
<dbReference type="GeneID" id="27331931"/>
<organism evidence="6 7">
    <name type="scientific">Exophiala spinifera</name>
    <dbReference type="NCBI Taxonomy" id="91928"/>
    <lineage>
        <taxon>Eukaryota</taxon>
        <taxon>Fungi</taxon>
        <taxon>Dikarya</taxon>
        <taxon>Ascomycota</taxon>
        <taxon>Pezizomycotina</taxon>
        <taxon>Eurotiomycetes</taxon>
        <taxon>Chaetothyriomycetidae</taxon>
        <taxon>Chaetothyriales</taxon>
        <taxon>Herpotrichiellaceae</taxon>
        <taxon>Exophiala</taxon>
    </lineage>
</organism>
<keyword evidence="1" id="KW-0479">Metal-binding</keyword>
<dbReference type="EMBL" id="KN847494">
    <property type="protein sequence ID" value="KIW17653.1"/>
    <property type="molecule type" value="Genomic_DNA"/>
</dbReference>
<evidence type="ECO:0000256" key="2">
    <source>
        <dbReference type="ARBA" id="ARBA00022833"/>
    </source>
</evidence>
<reference evidence="6 7" key="1">
    <citation type="submission" date="2015-01" db="EMBL/GenBank/DDBJ databases">
        <title>The Genome Sequence of Exophiala spinifera CBS89968.</title>
        <authorList>
            <consortium name="The Broad Institute Genomics Platform"/>
            <person name="Cuomo C."/>
            <person name="de Hoog S."/>
            <person name="Gorbushina A."/>
            <person name="Stielow B."/>
            <person name="Teixiera M."/>
            <person name="Abouelleil A."/>
            <person name="Chapman S.B."/>
            <person name="Priest M."/>
            <person name="Young S.K."/>
            <person name="Wortman J."/>
            <person name="Nusbaum C."/>
            <person name="Birren B."/>
        </authorList>
    </citation>
    <scope>NUCLEOTIDE SEQUENCE [LARGE SCALE GENOMIC DNA]</scope>
    <source>
        <strain evidence="6 7">CBS 89968</strain>
    </source>
</reference>
<dbReference type="RefSeq" id="XP_016237869.1">
    <property type="nucleotide sequence ID" value="XM_016379192.1"/>
</dbReference>